<dbReference type="Proteomes" id="UP000272729">
    <property type="component" value="Unassembled WGS sequence"/>
</dbReference>
<dbReference type="PANTHER" id="PTHR36842:SF1">
    <property type="entry name" value="PROTEIN TOLB"/>
    <property type="match status" value="1"/>
</dbReference>
<organism evidence="5 6">
    <name type="scientific">Saccharothrix variisporea</name>
    <dbReference type="NCBI Taxonomy" id="543527"/>
    <lineage>
        <taxon>Bacteria</taxon>
        <taxon>Bacillati</taxon>
        <taxon>Actinomycetota</taxon>
        <taxon>Actinomycetes</taxon>
        <taxon>Pseudonocardiales</taxon>
        <taxon>Pseudonocardiaceae</taxon>
        <taxon>Saccharothrix</taxon>
    </lineage>
</organism>
<proteinExistence type="inferred from homology"/>
<dbReference type="Pfam" id="PF07676">
    <property type="entry name" value="PD40"/>
    <property type="match status" value="4"/>
</dbReference>
<dbReference type="InterPro" id="IPR002035">
    <property type="entry name" value="VWF_A"/>
</dbReference>
<dbReference type="SUPFAM" id="SSF53300">
    <property type="entry name" value="vWA-like"/>
    <property type="match status" value="1"/>
</dbReference>
<sequence length="1065" mass="111018">MRHKVIGRTSRTTAVALAGVLLGTALLADRPTATAQPEPLKPYRIGFSRAVPDEAGDLWSTDSRGGNPLPTTTGGSPHDTDPAYSPDGTRIAWTSTQGEGRVVKVANADGTGQRTLRGADPTWSPDGTRLAVTYENEVRILRVSDGALLDTIPFPDHMTGYDSQPAWSPDGRGIAFTRDTRAVEVPLVHPRSVGGSTPLGGEFTTSATLRTPEVPARPEIMFLLDTTFSMDTAVRAVRANLVDAMRQIAEKEPLARFGIAAYQDASDGESLRYQPATAMTTREEVKKILEDKDKLVIGDGGDDPEDWFNALHRVTQDGIFTQPGTSRIVVVAGDAASHNSPDKCGDYYGPNNCEADYPYWEESRIERELKALGIHLVAVPVVPPAPTVPAAAAEVPGLNGREQASRLTDATGGVLTEGYRPDQIVAGIRHGISRLPVTVTPQAYCPDGVSIEFTPPSATVPGNTDVTFQETVRLDPPEPGIAAVGDRDECRVEFLFDGARPSRPHNQTIRVTEVAGGNPTVVVNGDTVISQNGTPVAVPFTAAAKTADGEPLVPTCDATPGQLFPVGVTTVTCTARDGTRSSTASAPVGVFVPESRDTRDIWFVDLSGPVRQINLSRLFAAECARDDTSPAWSPDGGRLVFTHADRSLCVADASGANARRIFTADLCLDSPAWSPDGALIAFDQCAGEFGASRIWQVSPSGGPATVLVQDPDADVGVAAFQPLADLVVVGAVAPAAIPFEGTTTVRFTVTNAGLAPTTPTITLSVPPGLRVENVTTTAGTCDDTVCAPGRLLPRERVEIRVVVTGTAAGSQVVAADAGQDVNPGDNAARVTIRVADPIKPPANPGSLSMAVAALPQESFVGGDDIVLSYKVRNGAGEPMTDVRVVTSLPPQLAPPKAVSPGCAADGSVCVIGVLQPLQEVDVRITLPAKAAVDTTAGGSVLGVGPDNNAGDNTAVAKVVVRQPKLTVDPLVGPGGFVPRTTGTGFPPGGTVKLAWTVGISATPGTVSVKDDGTFDAQVLVFENDQVGPRELAATAEAGPGFAAVRSNPFLVVPKSLQPPDFVGRG</sequence>
<dbReference type="Pfam" id="PF01345">
    <property type="entry name" value="DUF11"/>
    <property type="match status" value="1"/>
</dbReference>
<name>A0A495XGY9_9PSEU</name>
<reference evidence="5 6" key="1">
    <citation type="submission" date="2018-10" db="EMBL/GenBank/DDBJ databases">
        <title>Sequencing the genomes of 1000 actinobacteria strains.</title>
        <authorList>
            <person name="Klenk H.-P."/>
        </authorList>
    </citation>
    <scope>NUCLEOTIDE SEQUENCE [LARGE SCALE GENOMIC DNA]</scope>
    <source>
        <strain evidence="5 6">DSM 43911</strain>
    </source>
</reference>
<feature type="domain" description="VWFA" evidence="4">
    <location>
        <begin position="219"/>
        <end position="424"/>
    </location>
</feature>
<feature type="chain" id="PRO_5019808083" evidence="3">
    <location>
        <begin position="36"/>
        <end position="1065"/>
    </location>
</feature>
<dbReference type="EMBL" id="RBXR01000001">
    <property type="protein sequence ID" value="RKT73590.1"/>
    <property type="molecule type" value="Genomic_DNA"/>
</dbReference>
<dbReference type="InterPro" id="IPR011042">
    <property type="entry name" value="6-blade_b-propeller_TolB-like"/>
</dbReference>
<evidence type="ECO:0000256" key="1">
    <source>
        <dbReference type="ARBA" id="ARBA00009820"/>
    </source>
</evidence>
<dbReference type="SUPFAM" id="SSF50969">
    <property type="entry name" value="YVTN repeat-like/Quinoprotein amine dehydrogenase"/>
    <property type="match status" value="1"/>
</dbReference>
<protein>
    <submittedName>
        <fullName evidence="5">WD40 repeat protein</fullName>
    </submittedName>
</protein>
<dbReference type="PROSITE" id="PS50234">
    <property type="entry name" value="VWFA"/>
    <property type="match status" value="1"/>
</dbReference>
<dbReference type="AlphaFoldDB" id="A0A495XGY9"/>
<accession>A0A495XGY9</accession>
<dbReference type="InterPro" id="IPR011659">
    <property type="entry name" value="WD40"/>
</dbReference>
<evidence type="ECO:0000256" key="3">
    <source>
        <dbReference type="SAM" id="SignalP"/>
    </source>
</evidence>
<dbReference type="InterPro" id="IPR011044">
    <property type="entry name" value="Quino_amine_DH_bsu"/>
</dbReference>
<keyword evidence="6" id="KW-1185">Reference proteome</keyword>
<dbReference type="Gene3D" id="2.120.10.30">
    <property type="entry name" value="TolB, C-terminal domain"/>
    <property type="match status" value="2"/>
</dbReference>
<dbReference type="InterPro" id="IPR001434">
    <property type="entry name" value="OmcB-like_DUF11"/>
</dbReference>
<evidence type="ECO:0000259" key="4">
    <source>
        <dbReference type="PROSITE" id="PS50234"/>
    </source>
</evidence>
<keyword evidence="3" id="KW-0732">Signal</keyword>
<feature type="region of interest" description="Disordered" evidence="2">
    <location>
        <begin position="54"/>
        <end position="87"/>
    </location>
</feature>
<evidence type="ECO:0000313" key="6">
    <source>
        <dbReference type="Proteomes" id="UP000272729"/>
    </source>
</evidence>
<gene>
    <name evidence="5" type="ORF">DFJ66_6927</name>
</gene>
<feature type="compositionally biased region" description="Polar residues" evidence="2">
    <location>
        <begin position="60"/>
        <end position="75"/>
    </location>
</feature>
<dbReference type="InterPro" id="IPR036465">
    <property type="entry name" value="vWFA_dom_sf"/>
</dbReference>
<dbReference type="OrthoDB" id="9808778at2"/>
<comment type="caution">
    <text evidence="5">The sequence shown here is derived from an EMBL/GenBank/DDBJ whole genome shotgun (WGS) entry which is preliminary data.</text>
</comment>
<dbReference type="Gene3D" id="3.40.50.410">
    <property type="entry name" value="von Willebrand factor, type A domain"/>
    <property type="match status" value="1"/>
</dbReference>
<evidence type="ECO:0000256" key="2">
    <source>
        <dbReference type="SAM" id="MobiDB-lite"/>
    </source>
</evidence>
<evidence type="ECO:0000313" key="5">
    <source>
        <dbReference type="EMBL" id="RKT73590.1"/>
    </source>
</evidence>
<feature type="signal peptide" evidence="3">
    <location>
        <begin position="1"/>
        <end position="35"/>
    </location>
</feature>
<dbReference type="PANTHER" id="PTHR36842">
    <property type="entry name" value="PROTEIN TOLB HOMOLOG"/>
    <property type="match status" value="1"/>
</dbReference>
<comment type="similarity">
    <text evidence="1">Belongs to the TolB family.</text>
</comment>